<evidence type="ECO:0000313" key="9">
    <source>
        <dbReference type="EMBL" id="HIQ77753.1"/>
    </source>
</evidence>
<dbReference type="GO" id="GO:0000179">
    <property type="term" value="F:rRNA (adenine-N6,N6-)-dimethyltransferase activity"/>
    <property type="evidence" value="ECO:0007669"/>
    <property type="project" value="UniProtKB-UniRule"/>
</dbReference>
<proteinExistence type="inferred from homology"/>
<keyword evidence="4 7" id="KW-0949">S-adenosyl-L-methionine</keyword>
<dbReference type="InterPro" id="IPR029063">
    <property type="entry name" value="SAM-dependent_MTases_sf"/>
</dbReference>
<feature type="binding site" evidence="7">
    <location>
        <position position="29"/>
    </location>
    <ligand>
        <name>S-adenosyl-L-methionine</name>
        <dbReference type="ChEBI" id="CHEBI:59789"/>
    </ligand>
</feature>
<evidence type="ECO:0000259" key="8">
    <source>
        <dbReference type="SMART" id="SM00650"/>
    </source>
</evidence>
<keyword evidence="2 7" id="KW-0489">Methyltransferase</keyword>
<evidence type="ECO:0000256" key="1">
    <source>
        <dbReference type="ARBA" id="ARBA00016505"/>
    </source>
</evidence>
<dbReference type="InterPro" id="IPR020598">
    <property type="entry name" value="rRNA_Ade_methylase_Trfase_N"/>
</dbReference>
<evidence type="ECO:0000256" key="3">
    <source>
        <dbReference type="ARBA" id="ARBA00022679"/>
    </source>
</evidence>
<gene>
    <name evidence="9" type="ORF">IAB77_00670</name>
</gene>
<dbReference type="EMBL" id="DVGA01000010">
    <property type="protein sequence ID" value="HIQ77753.1"/>
    <property type="molecule type" value="Genomic_DNA"/>
</dbReference>
<dbReference type="AlphaFoldDB" id="A0A9D1CRV8"/>
<evidence type="ECO:0000256" key="5">
    <source>
        <dbReference type="ARBA" id="ARBA00022884"/>
    </source>
</evidence>
<comment type="similarity">
    <text evidence="7">Belongs to the class I-like SAM-binding methyltransferase superfamily. rRNA adenine N(6)-methyltransferase family.</text>
</comment>
<dbReference type="SUPFAM" id="SSF53335">
    <property type="entry name" value="S-adenosyl-L-methionine-dependent methyltransferases"/>
    <property type="match status" value="1"/>
</dbReference>
<evidence type="ECO:0000313" key="10">
    <source>
        <dbReference type="Proteomes" id="UP000824262"/>
    </source>
</evidence>
<feature type="domain" description="Ribosomal RNA adenine methylase transferase N-terminal" evidence="8">
    <location>
        <begin position="34"/>
        <end position="168"/>
    </location>
</feature>
<dbReference type="Pfam" id="PF00398">
    <property type="entry name" value="RrnaAD"/>
    <property type="match status" value="1"/>
</dbReference>
<evidence type="ECO:0000256" key="7">
    <source>
        <dbReference type="PROSITE-ProRule" id="PRU01026"/>
    </source>
</evidence>
<keyword evidence="3 7" id="KW-0808">Transferase</keyword>
<dbReference type="PROSITE" id="PS51689">
    <property type="entry name" value="SAM_RNA_A_N6_MT"/>
    <property type="match status" value="1"/>
</dbReference>
<dbReference type="CDD" id="cd02440">
    <property type="entry name" value="AdoMet_MTases"/>
    <property type="match status" value="1"/>
</dbReference>
<feature type="binding site" evidence="7">
    <location>
        <position position="75"/>
    </location>
    <ligand>
        <name>S-adenosyl-L-methionine</name>
        <dbReference type="ChEBI" id="CHEBI:59789"/>
    </ligand>
</feature>
<dbReference type="PANTHER" id="PTHR11727">
    <property type="entry name" value="DIMETHYLADENOSINE TRANSFERASE"/>
    <property type="match status" value="1"/>
</dbReference>
<evidence type="ECO:0000256" key="2">
    <source>
        <dbReference type="ARBA" id="ARBA00022603"/>
    </source>
</evidence>
<dbReference type="PROSITE" id="PS01131">
    <property type="entry name" value="RRNA_A_DIMETH"/>
    <property type="match status" value="1"/>
</dbReference>
<dbReference type="GO" id="GO:0005829">
    <property type="term" value="C:cytosol"/>
    <property type="evidence" value="ECO:0007669"/>
    <property type="project" value="TreeGrafter"/>
</dbReference>
<comment type="caution">
    <text evidence="9">The sequence shown here is derived from an EMBL/GenBank/DDBJ whole genome shotgun (WGS) entry which is preliminary data.</text>
</comment>
<dbReference type="PANTHER" id="PTHR11727:SF7">
    <property type="entry name" value="DIMETHYLADENOSINE TRANSFERASE-RELATED"/>
    <property type="match status" value="1"/>
</dbReference>
<dbReference type="InterPro" id="IPR001737">
    <property type="entry name" value="KsgA/Erm"/>
</dbReference>
<accession>A0A9D1CRV8</accession>
<feature type="binding site" evidence="7">
    <location>
        <position position="54"/>
    </location>
    <ligand>
        <name>S-adenosyl-L-methionine</name>
        <dbReference type="ChEBI" id="CHEBI:59789"/>
    </ligand>
</feature>
<feature type="binding site" evidence="7">
    <location>
        <position position="100"/>
    </location>
    <ligand>
        <name>S-adenosyl-L-methionine</name>
        <dbReference type="ChEBI" id="CHEBI:59789"/>
    </ligand>
</feature>
<protein>
    <recommendedName>
        <fullName evidence="1">rRNA adenine N-6-methyltransferase</fullName>
    </recommendedName>
    <alternativeName>
        <fullName evidence="6">Macrolide-lincosamide-streptogramin B resistance protein</fullName>
    </alternativeName>
</protein>
<feature type="non-terminal residue" evidence="9">
    <location>
        <position position="168"/>
    </location>
</feature>
<name>A0A9D1CRV8_9FIRM</name>
<organism evidence="9 10">
    <name type="scientific">Candidatus Scatomorpha intestinavium</name>
    <dbReference type="NCBI Taxonomy" id="2840922"/>
    <lineage>
        <taxon>Bacteria</taxon>
        <taxon>Bacillati</taxon>
        <taxon>Bacillota</taxon>
        <taxon>Clostridia</taxon>
        <taxon>Eubacteriales</taxon>
        <taxon>Candidatus Scatomorpha</taxon>
    </lineage>
</organism>
<dbReference type="GO" id="GO:0003723">
    <property type="term" value="F:RNA binding"/>
    <property type="evidence" value="ECO:0007669"/>
    <property type="project" value="UniProtKB-UniRule"/>
</dbReference>
<keyword evidence="5 7" id="KW-0694">RNA-binding</keyword>
<reference evidence="9" key="1">
    <citation type="submission" date="2020-10" db="EMBL/GenBank/DDBJ databases">
        <authorList>
            <person name="Gilroy R."/>
        </authorList>
    </citation>
    <scope>NUCLEOTIDE SEQUENCE</scope>
    <source>
        <strain evidence="9">ChiBcolR7-354</strain>
    </source>
</reference>
<evidence type="ECO:0000256" key="4">
    <source>
        <dbReference type="ARBA" id="ARBA00022691"/>
    </source>
</evidence>
<dbReference type="InterPro" id="IPR020596">
    <property type="entry name" value="rRNA_Ade_Mease_Trfase_CS"/>
</dbReference>
<feature type="binding site" evidence="7">
    <location>
        <position position="27"/>
    </location>
    <ligand>
        <name>S-adenosyl-L-methionine</name>
        <dbReference type="ChEBI" id="CHEBI:59789"/>
    </ligand>
</feature>
<sequence length="168" mass="17805">MNPANPAELRAALERHGFRFSKSKGQNFLIDPNIPRRIAAISGAAEDSFVLEVGPGAGSLTVELARLAGRVCAVEVDAAVLPLLAEALEGVTNAEVIQADALKPDLCKLVSERACGLRPMVCANLPYSITSPLLSKFIDSGCFERITVMVQREVALRLAAEPGTADYG</sequence>
<dbReference type="Gene3D" id="3.40.50.150">
    <property type="entry name" value="Vaccinia Virus protein VP39"/>
    <property type="match status" value="1"/>
</dbReference>
<dbReference type="SMART" id="SM00650">
    <property type="entry name" value="rADc"/>
    <property type="match status" value="1"/>
</dbReference>
<feature type="binding site" evidence="7">
    <location>
        <position position="124"/>
    </location>
    <ligand>
        <name>S-adenosyl-L-methionine</name>
        <dbReference type="ChEBI" id="CHEBI:59789"/>
    </ligand>
</feature>
<dbReference type="Proteomes" id="UP000824262">
    <property type="component" value="Unassembled WGS sequence"/>
</dbReference>
<reference evidence="9" key="2">
    <citation type="journal article" date="2021" name="PeerJ">
        <title>Extensive microbial diversity within the chicken gut microbiome revealed by metagenomics and culture.</title>
        <authorList>
            <person name="Gilroy R."/>
            <person name="Ravi A."/>
            <person name="Getino M."/>
            <person name="Pursley I."/>
            <person name="Horton D.L."/>
            <person name="Alikhan N.F."/>
            <person name="Baker D."/>
            <person name="Gharbi K."/>
            <person name="Hall N."/>
            <person name="Watson M."/>
            <person name="Adriaenssens E.M."/>
            <person name="Foster-Nyarko E."/>
            <person name="Jarju S."/>
            <person name="Secka A."/>
            <person name="Antonio M."/>
            <person name="Oren A."/>
            <person name="Chaudhuri R.R."/>
            <person name="La Ragione R."/>
            <person name="Hildebrand F."/>
            <person name="Pallen M.J."/>
        </authorList>
    </citation>
    <scope>NUCLEOTIDE SEQUENCE</scope>
    <source>
        <strain evidence="9">ChiBcolR7-354</strain>
    </source>
</reference>
<evidence type="ECO:0000256" key="6">
    <source>
        <dbReference type="ARBA" id="ARBA00029941"/>
    </source>
</evidence>